<sequence>MNVMLEPQKYFSASIVNRNEMGMTGISEDKMADERLKKLLELIVRPEHNQDLNWLRLIQHYTNEIGDDFFLGGGTEKNSCILNHVLLMTERQALVDINGAIRKINSQLVKDKYISNSLHRELLRNVSKANDSSSYKSFWEGIAGAISAIQKNYLNFYAGLMEDYVDMYQQYNDLVVKAAGQCVTAGNDANHVYFNGKDLSDKGYAPFELYIKDKPNVDISNWGTLTVSQKNDIKKNLSPAFNVSDEGGHVTFNNSSYWSLPHTPADISKDTSGQVSLPAYQAWLAQFNSVGNTFQSNMQSFAQTYSQVNNTFNNLNKILSNSITSLGESANFVLKSIS</sequence>
<evidence type="ECO:0000256" key="1">
    <source>
        <dbReference type="ARBA" id="ARBA00004613"/>
    </source>
</evidence>
<name>A0A5I3EQH0_SALET</name>
<gene>
    <name evidence="9" type="ORF">A4I94_20655</name>
    <name evidence="7" type="ORF">D9O77_24285</name>
    <name evidence="6" type="ORF">DPY77_23595</name>
    <name evidence="8" type="ORF">EBC19_23370</name>
</gene>
<dbReference type="EMBL" id="AAHQNO010000048">
    <property type="protein sequence ID" value="EBZ2532604.1"/>
    <property type="molecule type" value="Genomic_DNA"/>
</dbReference>
<evidence type="ECO:0000313" key="8">
    <source>
        <dbReference type="EMBL" id="EBZ4208269.1"/>
    </source>
</evidence>
<evidence type="ECO:0000256" key="2">
    <source>
        <dbReference type="ARBA" id="ARBA00007741"/>
    </source>
</evidence>
<evidence type="ECO:0000313" key="7">
    <source>
        <dbReference type="EMBL" id="EBZ2532604.1"/>
    </source>
</evidence>
<accession>A0A5I3EQH0</accession>
<reference evidence="9" key="1">
    <citation type="submission" date="2018-07" db="EMBL/GenBank/DDBJ databases">
        <authorList>
            <person name="Ashton P.M."/>
            <person name="Dallman T."/>
            <person name="Nair S."/>
            <person name="De Pinna E."/>
            <person name="Peters T."/>
            <person name="Grant K."/>
        </authorList>
    </citation>
    <scope>NUCLEOTIDE SEQUENCE</scope>
    <source>
        <strain evidence="9">186598</strain>
        <strain evidence="6">196404</strain>
        <strain evidence="7">617000</strain>
        <strain evidence="8">623457</strain>
    </source>
</reference>
<dbReference type="EMBL" id="AAHISR010000041">
    <property type="protein sequence ID" value="EBW5674109.1"/>
    <property type="molecule type" value="Genomic_DNA"/>
</dbReference>
<dbReference type="RefSeq" id="WP_263258467.1">
    <property type="nucleotide sequence ID" value="NZ_CP082930.1"/>
</dbReference>
<dbReference type="EMBL" id="AAHRBT010000039">
    <property type="protein sequence ID" value="EBZ4208269.1"/>
    <property type="molecule type" value="Genomic_DNA"/>
</dbReference>
<comment type="caution">
    <text evidence="9">The sequence shown here is derived from an EMBL/GenBank/DDBJ whole genome shotgun (WGS) entry which is preliminary data.</text>
</comment>
<proteinExistence type="inferred from homology"/>
<comment type="subcellular location">
    <subcellularLocation>
        <location evidence="1">Secreted</location>
    </subcellularLocation>
</comment>
<organism evidence="9">
    <name type="scientific">Salmonella enterica subsp. enterica serovar London</name>
    <dbReference type="NCBI Taxonomy" id="149390"/>
    <lineage>
        <taxon>Bacteria</taxon>
        <taxon>Pseudomonadati</taxon>
        <taxon>Pseudomonadota</taxon>
        <taxon>Gammaproteobacteria</taxon>
        <taxon>Enterobacterales</taxon>
        <taxon>Enterobacteriaceae</taxon>
        <taxon>Salmonella</taxon>
    </lineage>
</organism>
<dbReference type="EMBL" id="AALLJB010000059">
    <property type="protein sequence ID" value="EDA8246802.1"/>
    <property type="molecule type" value="Genomic_DNA"/>
</dbReference>
<dbReference type="GO" id="GO:0005576">
    <property type="term" value="C:extracellular region"/>
    <property type="evidence" value="ECO:0007669"/>
    <property type="project" value="UniProtKB-SubCell"/>
</dbReference>
<evidence type="ECO:0000313" key="9">
    <source>
        <dbReference type="EMBL" id="EDA8246802.1"/>
    </source>
</evidence>
<dbReference type="SUPFAM" id="SSF140693">
    <property type="entry name" value="IpaD-like"/>
    <property type="match status" value="1"/>
</dbReference>
<keyword evidence="3" id="KW-0964">Secreted</keyword>
<evidence type="ECO:0000313" key="6">
    <source>
        <dbReference type="EMBL" id="EBW5674109.1"/>
    </source>
</evidence>
<protein>
    <submittedName>
        <fullName evidence="9">IpaD/SipD/SspD family type III secretion system needle tip protein</fullName>
    </submittedName>
</protein>
<comment type="similarity">
    <text evidence="2">Belongs to the invasin protein D family.</text>
</comment>
<dbReference type="AlphaFoldDB" id="A0A5I3EQH0"/>
<dbReference type="InterPro" id="IPR009483">
    <property type="entry name" value="IpaD/BipD/SipD"/>
</dbReference>
<keyword evidence="4" id="KW-0843">Virulence</keyword>
<dbReference type="InterPro" id="IPR036708">
    <property type="entry name" value="BipD-like_sf"/>
</dbReference>
<dbReference type="Gene3D" id="1.20.1710.10">
    <property type="entry name" value="IpaD-like"/>
    <property type="match status" value="1"/>
</dbReference>
<dbReference type="Pfam" id="PF06511">
    <property type="entry name" value="T3SS_TC"/>
    <property type="match status" value="1"/>
</dbReference>
<evidence type="ECO:0000256" key="3">
    <source>
        <dbReference type="ARBA" id="ARBA00022525"/>
    </source>
</evidence>
<evidence type="ECO:0000256" key="5">
    <source>
        <dbReference type="ARBA" id="ARBA00023054"/>
    </source>
</evidence>
<keyword evidence="5" id="KW-0175">Coiled coil</keyword>
<evidence type="ECO:0000256" key="4">
    <source>
        <dbReference type="ARBA" id="ARBA00023026"/>
    </source>
</evidence>